<evidence type="ECO:0000256" key="1">
    <source>
        <dbReference type="ARBA" id="ARBA00022679"/>
    </source>
</evidence>
<dbReference type="GO" id="GO:0005886">
    <property type="term" value="C:plasma membrane"/>
    <property type="evidence" value="ECO:0007669"/>
    <property type="project" value="TreeGrafter"/>
</dbReference>
<dbReference type="GO" id="GO:0003841">
    <property type="term" value="F:1-acylglycerol-3-phosphate O-acyltransferase activity"/>
    <property type="evidence" value="ECO:0007669"/>
    <property type="project" value="TreeGrafter"/>
</dbReference>
<dbReference type="EMBL" id="FXAC01000013">
    <property type="protein sequence ID" value="SMF19070.1"/>
    <property type="molecule type" value="Genomic_DNA"/>
</dbReference>
<reference evidence="4" key="1">
    <citation type="submission" date="2017-04" db="EMBL/GenBank/DDBJ databases">
        <authorList>
            <person name="Varghese N."/>
            <person name="Submissions S."/>
        </authorList>
    </citation>
    <scope>NUCLEOTIDE SEQUENCE [LARGE SCALE GENOMIC DNA]</scope>
    <source>
        <strain evidence="4">NIO-1021</strain>
    </source>
</reference>
<name>A0A1X7DPX5_9MICC</name>
<gene>
    <name evidence="3" type="ORF">SAMN06296028_11362</name>
</gene>
<organism evidence="3 4">
    <name type="scientific">Kocuria marina subsp. indica</name>
    <dbReference type="NCBI Taxonomy" id="1049583"/>
    <lineage>
        <taxon>Bacteria</taxon>
        <taxon>Bacillati</taxon>
        <taxon>Actinomycetota</taxon>
        <taxon>Actinomycetes</taxon>
        <taxon>Micrococcales</taxon>
        <taxon>Micrococcaceae</taxon>
        <taxon>Kocuria</taxon>
    </lineage>
</organism>
<dbReference type="PANTHER" id="PTHR10434">
    <property type="entry name" value="1-ACYL-SN-GLYCEROL-3-PHOSPHATE ACYLTRANSFERASE"/>
    <property type="match status" value="1"/>
</dbReference>
<evidence type="ECO:0000256" key="2">
    <source>
        <dbReference type="ARBA" id="ARBA00023315"/>
    </source>
</evidence>
<evidence type="ECO:0000313" key="3">
    <source>
        <dbReference type="EMBL" id="SMF19070.1"/>
    </source>
</evidence>
<dbReference type="PANTHER" id="PTHR10434:SF11">
    <property type="entry name" value="1-ACYL-SN-GLYCEROL-3-PHOSPHATE ACYLTRANSFERASE"/>
    <property type="match status" value="1"/>
</dbReference>
<dbReference type="InterPro" id="IPR002123">
    <property type="entry name" value="Plipid/glycerol_acylTrfase"/>
</dbReference>
<keyword evidence="1 3" id="KW-0808">Transferase</keyword>
<dbReference type="SUPFAM" id="SSF69593">
    <property type="entry name" value="Glycerol-3-phosphate (1)-acyltransferase"/>
    <property type="match status" value="1"/>
</dbReference>
<protein>
    <submittedName>
        <fullName evidence="3">1-acyl-sn-glycerol-3-phosphate acyltransferase</fullName>
    </submittedName>
</protein>
<dbReference type="GO" id="GO:0006654">
    <property type="term" value="P:phosphatidic acid biosynthetic process"/>
    <property type="evidence" value="ECO:0007669"/>
    <property type="project" value="TreeGrafter"/>
</dbReference>
<dbReference type="AlphaFoldDB" id="A0A1X7DPX5"/>
<keyword evidence="2 3" id="KW-0012">Acyltransferase</keyword>
<sequence>MITKYDLTKASVARALRLLCRPVITGLENLPQDGPVIIASNHLSFLDSVIISAFMPRRVKFIAKAEYVNSPGIKGKLMREAFEFIDIIPVTRGQQSESVAALDPAVEHLKQGNVFGIYPEGTRSRDGYLYRGHSGVAYLAYVTGAPVVPVGLIGTQRLQPPGATMIRPAKFEMHVGEPIPTPESHGHQTGKLRKTHVEQIMTTIAGLSGQPRKDVYNVSPSVQRDAGRG</sequence>
<proteinExistence type="predicted"/>
<evidence type="ECO:0000313" key="4">
    <source>
        <dbReference type="Proteomes" id="UP000192929"/>
    </source>
</evidence>
<dbReference type="CDD" id="cd07989">
    <property type="entry name" value="LPLAT_AGPAT-like"/>
    <property type="match status" value="1"/>
</dbReference>
<dbReference type="SMART" id="SM00563">
    <property type="entry name" value="PlsC"/>
    <property type="match status" value="1"/>
</dbReference>
<keyword evidence="4" id="KW-1185">Reference proteome</keyword>
<dbReference type="Proteomes" id="UP000192929">
    <property type="component" value="Unassembled WGS sequence"/>
</dbReference>
<dbReference type="Pfam" id="PF01553">
    <property type="entry name" value="Acyltransferase"/>
    <property type="match status" value="1"/>
</dbReference>
<accession>A0A1X7DPX5</accession>